<evidence type="ECO:0008006" key="3">
    <source>
        <dbReference type="Google" id="ProtNLM"/>
    </source>
</evidence>
<feature type="signal peptide" evidence="1">
    <location>
        <begin position="1"/>
        <end position="36"/>
    </location>
</feature>
<feature type="chain" id="PRO_5030674880" description="O-fucosyltransferase family protein" evidence="1">
    <location>
        <begin position="37"/>
        <end position="466"/>
    </location>
</feature>
<name>A0A7S0XBY5_9CHLO</name>
<dbReference type="AlphaFoldDB" id="A0A7S0XBY5"/>
<dbReference type="InterPro" id="IPR027417">
    <property type="entry name" value="P-loop_NTPase"/>
</dbReference>
<evidence type="ECO:0000256" key="1">
    <source>
        <dbReference type="SAM" id="SignalP"/>
    </source>
</evidence>
<reference evidence="2" key="1">
    <citation type="submission" date="2021-01" db="EMBL/GenBank/DDBJ databases">
        <authorList>
            <person name="Corre E."/>
            <person name="Pelletier E."/>
            <person name="Niang G."/>
            <person name="Scheremetjew M."/>
            <person name="Finn R."/>
            <person name="Kale V."/>
            <person name="Holt S."/>
            <person name="Cochrane G."/>
            <person name="Meng A."/>
            <person name="Brown T."/>
            <person name="Cohen L."/>
        </authorList>
    </citation>
    <scope>NUCLEOTIDE SEQUENCE</scope>
    <source>
        <strain evidence="2">SL-175</strain>
    </source>
</reference>
<accession>A0A7S0XBY5</accession>
<sequence>MTQSPMTSPAPTRVRVAAAVLLALVSATQLCHVADAVIPSTPSWHPAWNQRRHKGSLSTKVLPDTPLPQCAFHLYRHLSKTGGTTLRFIFDKQTAMGEWEYPLIYGFKEDEWVALLDRWKVAARAWKSGGRPGPRTLVEVRGNWPSNWPAENFARVLHDVAYIRQHFEPLGCAVSTSILLRKPFPQYLSFFNYYIRQKQTAPPTSPGAEGGRRGWPDVMGKAAWGRDAGEWAANVRDMQVREVLGDKCTSTMRQPGYDVEWRGQGSEPVRIGSHRFTPEACGDVTEADYARFQHTIQEFDVVGTTEQFDSFLLLLAHRTGLQYLQYVRSNEGSHDRNRDALPEAVTAAIDFSTHYDRRAYDLVEARHAELVKNIGGAGFTSKVKAFQDATKVRGGKKFVGGLPAHSPFKWVDREAASAAGIKPAVPGCFTEPTGGGQAVAYINFNPVTLVDKDSALACVKGCNLDA</sequence>
<dbReference type="Gene3D" id="3.40.50.300">
    <property type="entry name" value="P-loop containing nucleotide triphosphate hydrolases"/>
    <property type="match status" value="1"/>
</dbReference>
<keyword evidence="1" id="KW-0732">Signal</keyword>
<gene>
    <name evidence="2" type="ORF">MANT1106_LOCUS15931</name>
</gene>
<proteinExistence type="predicted"/>
<dbReference type="EMBL" id="HBFC01026343">
    <property type="protein sequence ID" value="CAD8713748.1"/>
    <property type="molecule type" value="Transcribed_RNA"/>
</dbReference>
<protein>
    <recommendedName>
        <fullName evidence="3">O-fucosyltransferase family protein</fullName>
    </recommendedName>
</protein>
<organism evidence="2">
    <name type="scientific">Mantoniella antarctica</name>
    <dbReference type="NCBI Taxonomy" id="81844"/>
    <lineage>
        <taxon>Eukaryota</taxon>
        <taxon>Viridiplantae</taxon>
        <taxon>Chlorophyta</taxon>
        <taxon>Mamiellophyceae</taxon>
        <taxon>Mamiellales</taxon>
        <taxon>Mamiellaceae</taxon>
        <taxon>Mantoniella</taxon>
    </lineage>
</organism>
<evidence type="ECO:0000313" key="2">
    <source>
        <dbReference type="EMBL" id="CAD8713748.1"/>
    </source>
</evidence>